<protein>
    <submittedName>
        <fullName evidence="1">Uncharacterized protein</fullName>
    </submittedName>
</protein>
<name>A0A317XUX1_9BASI</name>
<dbReference type="AlphaFoldDB" id="A0A317XUX1"/>
<dbReference type="InParanoid" id="A0A317XUX1"/>
<dbReference type="Proteomes" id="UP000246740">
    <property type="component" value="Unassembled WGS sequence"/>
</dbReference>
<evidence type="ECO:0000313" key="2">
    <source>
        <dbReference type="Proteomes" id="UP000246740"/>
    </source>
</evidence>
<accession>A0A317XUX1</accession>
<keyword evidence="2" id="KW-1185">Reference proteome</keyword>
<dbReference type="EMBL" id="KZ819189">
    <property type="protein sequence ID" value="PWZ02077.1"/>
    <property type="molecule type" value="Genomic_DNA"/>
</dbReference>
<organism evidence="1 2">
    <name type="scientific">Testicularia cyperi</name>
    <dbReference type="NCBI Taxonomy" id="1882483"/>
    <lineage>
        <taxon>Eukaryota</taxon>
        <taxon>Fungi</taxon>
        <taxon>Dikarya</taxon>
        <taxon>Basidiomycota</taxon>
        <taxon>Ustilaginomycotina</taxon>
        <taxon>Ustilaginomycetes</taxon>
        <taxon>Ustilaginales</taxon>
        <taxon>Anthracoideaceae</taxon>
        <taxon>Testicularia</taxon>
    </lineage>
</organism>
<proteinExistence type="predicted"/>
<reference evidence="1 2" key="1">
    <citation type="journal article" date="2018" name="Mol. Biol. Evol.">
        <title>Broad Genomic Sampling Reveals a Smut Pathogenic Ancestry of the Fungal Clade Ustilaginomycotina.</title>
        <authorList>
            <person name="Kijpornyongpan T."/>
            <person name="Mondo S.J."/>
            <person name="Barry K."/>
            <person name="Sandor L."/>
            <person name="Lee J."/>
            <person name="Lipzen A."/>
            <person name="Pangilinan J."/>
            <person name="LaButti K."/>
            <person name="Hainaut M."/>
            <person name="Henrissat B."/>
            <person name="Grigoriev I.V."/>
            <person name="Spatafora J.W."/>
            <person name="Aime M.C."/>
        </authorList>
    </citation>
    <scope>NUCLEOTIDE SEQUENCE [LARGE SCALE GENOMIC DNA]</scope>
    <source>
        <strain evidence="1 2">MCA 3645</strain>
    </source>
</reference>
<sequence>MQPLHCPGLCCGAGPPLLCLLFPDPAPALEARPRLCDSTQLASGTSFFLYFLLPPSRHPSFLPLLRLLPVSLRAAFIRLRLRPAHVLTALVELSRRLVLLPFSLIIATSPHPHFRSSPAFSGATIASPSTTTCSTLAFDSLRIDTILRISFALHSRLAPAFLSRFTRFIAAQSARSPDASWSGTHINSVLHTAPEQRLGHFSWAFLFCFLRLAQGSILHQGLRLDACTLSVHTA</sequence>
<evidence type="ECO:0000313" key="1">
    <source>
        <dbReference type="EMBL" id="PWZ02077.1"/>
    </source>
</evidence>
<gene>
    <name evidence="1" type="ORF">BCV70DRAFT_56672</name>
</gene>